<protein>
    <recommendedName>
        <fullName evidence="1">ISXO2-like transposase domain-containing protein</fullName>
    </recommendedName>
</protein>
<gene>
    <name evidence="2" type="ORF">OCBIM_22025278mg</name>
</gene>
<organism evidence="2">
    <name type="scientific">Octopus bimaculoides</name>
    <name type="common">California two-spotted octopus</name>
    <dbReference type="NCBI Taxonomy" id="37653"/>
    <lineage>
        <taxon>Eukaryota</taxon>
        <taxon>Metazoa</taxon>
        <taxon>Spiralia</taxon>
        <taxon>Lophotrochozoa</taxon>
        <taxon>Mollusca</taxon>
        <taxon>Cephalopoda</taxon>
        <taxon>Coleoidea</taxon>
        <taxon>Octopodiformes</taxon>
        <taxon>Octopoda</taxon>
        <taxon>Incirrata</taxon>
        <taxon>Octopodidae</taxon>
        <taxon>Octopus</taxon>
    </lineage>
</organism>
<dbReference type="AlphaFoldDB" id="A0A0L8H004"/>
<feature type="domain" description="ISXO2-like transposase" evidence="1">
    <location>
        <begin position="30"/>
        <end position="176"/>
    </location>
</feature>
<accession>A0A0L8H004</accession>
<sequence length="202" mass="23834">MTGLSNSTVVQWYQYMRDITSNSLLRNPYQIGGLGYIIEIDESMMCKRKYNRGRIPQERWVFGGWNREDKKGFLVFVPDRSSETLLPLIKKFIKPSTTVYSDCLSAYNGITEIDVTPKFSHFKVNHSENFVDPTTGVHTNSVECYWKNARLRFKTMMGVHTDIVESYLDEFLWREQYGKTRNECFKNVVKHLSEWFTFQQFS</sequence>
<proteinExistence type="predicted"/>
<dbReference type="OrthoDB" id="6146223at2759"/>
<evidence type="ECO:0000313" key="2">
    <source>
        <dbReference type="EMBL" id="KOF82454.1"/>
    </source>
</evidence>
<dbReference type="PANTHER" id="PTHR47163">
    <property type="entry name" value="DDE_TNP_IS1595 DOMAIN-CONTAINING PROTEIN"/>
    <property type="match status" value="1"/>
</dbReference>
<dbReference type="Pfam" id="PF12762">
    <property type="entry name" value="DDE_Tnp_IS1595"/>
    <property type="match status" value="1"/>
</dbReference>
<reference evidence="2" key="1">
    <citation type="submission" date="2015-07" db="EMBL/GenBank/DDBJ databases">
        <title>MeaNS - Measles Nucleotide Surveillance Program.</title>
        <authorList>
            <person name="Tran T."/>
            <person name="Druce J."/>
        </authorList>
    </citation>
    <scope>NUCLEOTIDE SEQUENCE</scope>
    <source>
        <strain evidence="2">UCB-OBI-ISO-001</strain>
        <tissue evidence="2">Gonad</tissue>
    </source>
</reference>
<dbReference type="STRING" id="37653.A0A0L8H004"/>
<dbReference type="SMART" id="SM01126">
    <property type="entry name" value="DDE_Tnp_IS1595"/>
    <property type="match status" value="1"/>
</dbReference>
<dbReference type="InterPro" id="IPR053164">
    <property type="entry name" value="IS1016-like_transposase"/>
</dbReference>
<evidence type="ECO:0000259" key="1">
    <source>
        <dbReference type="SMART" id="SM01126"/>
    </source>
</evidence>
<dbReference type="NCBIfam" id="NF033547">
    <property type="entry name" value="transpos_IS1595"/>
    <property type="match status" value="1"/>
</dbReference>
<name>A0A0L8H004_OCTBM</name>
<dbReference type="EMBL" id="KQ419758">
    <property type="protein sequence ID" value="KOF82454.1"/>
    <property type="molecule type" value="Genomic_DNA"/>
</dbReference>
<dbReference type="InterPro" id="IPR024445">
    <property type="entry name" value="Tnp_ISXO2-like"/>
</dbReference>
<dbReference type="PANTHER" id="PTHR47163:SF2">
    <property type="entry name" value="SI:DKEY-17M8.2"/>
    <property type="match status" value="1"/>
</dbReference>